<gene>
    <name evidence="1" type="ORF">KBJ98_08300</name>
</gene>
<protein>
    <submittedName>
        <fullName evidence="1">Uncharacterized protein</fullName>
    </submittedName>
</protein>
<dbReference type="Proteomes" id="UP000679008">
    <property type="component" value="Unassembled WGS sequence"/>
</dbReference>
<dbReference type="RefSeq" id="WP_210789423.1">
    <property type="nucleotide sequence ID" value="NZ_JAGPXB010000006.1"/>
</dbReference>
<dbReference type="EMBL" id="JAGPXB010000006">
    <property type="protein sequence ID" value="MBQ0908700.1"/>
    <property type="molecule type" value="Genomic_DNA"/>
</dbReference>
<evidence type="ECO:0000313" key="2">
    <source>
        <dbReference type="Proteomes" id="UP000679008"/>
    </source>
</evidence>
<reference evidence="1 2" key="1">
    <citation type="submission" date="2021-04" db="EMBL/GenBank/DDBJ databases">
        <title>Description of novel Flavobacterium sp. F-328.</title>
        <authorList>
            <person name="Saticioglu I.B."/>
        </authorList>
    </citation>
    <scope>NUCLEOTIDE SEQUENCE [LARGE SCALE GENOMIC DNA]</scope>
    <source>
        <strain evidence="1 2">F-328</strain>
    </source>
</reference>
<evidence type="ECO:0000313" key="1">
    <source>
        <dbReference type="EMBL" id="MBQ0908700.1"/>
    </source>
</evidence>
<organism evidence="1 2">
    <name type="scientific">Flavobacterium erciyesense</name>
    <dbReference type="NCBI Taxonomy" id="2825842"/>
    <lineage>
        <taxon>Bacteria</taxon>
        <taxon>Pseudomonadati</taxon>
        <taxon>Bacteroidota</taxon>
        <taxon>Flavobacteriia</taxon>
        <taxon>Flavobacteriales</taxon>
        <taxon>Flavobacteriaceae</taxon>
        <taxon>Flavobacterium</taxon>
    </lineage>
</organism>
<proteinExistence type="predicted"/>
<comment type="caution">
    <text evidence="1">The sequence shown here is derived from an EMBL/GenBank/DDBJ whole genome shotgun (WGS) entry which is preliminary data.</text>
</comment>
<keyword evidence="2" id="KW-1185">Reference proteome</keyword>
<name>A0ABS5D3U8_9FLAO</name>
<sequence length="53" mass="6255">MDIPVSKRVRMDLMWNTDKEYMAGLRYIIKRNFSIKTHFDSDMGLGLGVNLNY</sequence>
<accession>A0ABS5D3U8</accession>